<dbReference type="PANTHER" id="PTHR11845">
    <property type="entry name" value="5'-DEOXYNUCLEOTIDASE HDDC2"/>
    <property type="match status" value="1"/>
</dbReference>
<evidence type="ECO:0000256" key="2">
    <source>
        <dbReference type="ARBA" id="ARBA00001936"/>
    </source>
</evidence>
<evidence type="ECO:0000256" key="6">
    <source>
        <dbReference type="ARBA" id="ARBA00022723"/>
    </source>
</evidence>
<evidence type="ECO:0000256" key="1">
    <source>
        <dbReference type="ARBA" id="ARBA00001638"/>
    </source>
</evidence>
<evidence type="ECO:0000259" key="8">
    <source>
        <dbReference type="SMART" id="SM00471"/>
    </source>
</evidence>
<feature type="domain" description="HD/PDEase" evidence="8">
    <location>
        <begin position="5"/>
        <end position="122"/>
    </location>
</feature>
<comment type="subunit">
    <text evidence="4">Homodimer.</text>
</comment>
<dbReference type="Gene3D" id="1.10.3210.10">
    <property type="entry name" value="Hypothetical protein af1432"/>
    <property type="match status" value="1"/>
</dbReference>
<dbReference type="InterPro" id="IPR039356">
    <property type="entry name" value="YfbR/HDDC2"/>
</dbReference>
<dbReference type="SUPFAM" id="SSF109604">
    <property type="entry name" value="HD-domain/PDEase-like"/>
    <property type="match status" value="1"/>
</dbReference>
<dbReference type="SMART" id="SM00471">
    <property type="entry name" value="HDc"/>
    <property type="match status" value="1"/>
</dbReference>
<reference evidence="9" key="2">
    <citation type="journal article" date="2021" name="PeerJ">
        <title>Extensive microbial diversity within the chicken gut microbiome revealed by metagenomics and culture.</title>
        <authorList>
            <person name="Gilroy R."/>
            <person name="Ravi A."/>
            <person name="Getino M."/>
            <person name="Pursley I."/>
            <person name="Horton D.L."/>
            <person name="Alikhan N.F."/>
            <person name="Baker D."/>
            <person name="Gharbi K."/>
            <person name="Hall N."/>
            <person name="Watson M."/>
            <person name="Adriaenssens E.M."/>
            <person name="Foster-Nyarko E."/>
            <person name="Jarju S."/>
            <person name="Secka A."/>
            <person name="Antonio M."/>
            <person name="Oren A."/>
            <person name="Chaudhuri R.R."/>
            <person name="La Ragione R."/>
            <person name="Hildebrand F."/>
            <person name="Pallen M.J."/>
        </authorList>
    </citation>
    <scope>NUCLEOTIDE SEQUENCE</scope>
    <source>
        <strain evidence="9">ChiGjej3B3-5194</strain>
    </source>
</reference>
<evidence type="ECO:0000313" key="9">
    <source>
        <dbReference type="EMBL" id="HIS71024.1"/>
    </source>
</evidence>
<gene>
    <name evidence="9" type="ORF">IAD02_03500</name>
</gene>
<dbReference type="EMBL" id="DVJI01000012">
    <property type="protein sequence ID" value="HIS71024.1"/>
    <property type="molecule type" value="Genomic_DNA"/>
</dbReference>
<evidence type="ECO:0000256" key="4">
    <source>
        <dbReference type="ARBA" id="ARBA00011738"/>
    </source>
</evidence>
<name>A0A9D1FG02_9PROT</name>
<comment type="catalytic activity">
    <reaction evidence="1">
        <text>a 2'-deoxyribonucleoside 5'-phosphate + H2O = a 2'-deoxyribonucleoside + phosphate</text>
        <dbReference type="Rhea" id="RHEA:36167"/>
        <dbReference type="ChEBI" id="CHEBI:15377"/>
        <dbReference type="ChEBI" id="CHEBI:18274"/>
        <dbReference type="ChEBI" id="CHEBI:43474"/>
        <dbReference type="ChEBI" id="CHEBI:65317"/>
        <dbReference type="EC" id="3.1.3.89"/>
    </reaction>
</comment>
<dbReference type="InterPro" id="IPR003607">
    <property type="entry name" value="HD/PDEase_dom"/>
</dbReference>
<dbReference type="GO" id="GO:0046872">
    <property type="term" value="F:metal ion binding"/>
    <property type="evidence" value="ECO:0007669"/>
    <property type="project" value="UniProtKB-KW"/>
</dbReference>
<evidence type="ECO:0000256" key="7">
    <source>
        <dbReference type="ARBA" id="ARBA00022801"/>
    </source>
</evidence>
<keyword evidence="6" id="KW-0479">Metal-binding</keyword>
<dbReference type="EC" id="3.1.3.89" evidence="5"/>
<dbReference type="Pfam" id="PF13023">
    <property type="entry name" value="HD_3"/>
    <property type="match status" value="1"/>
</dbReference>
<proteinExistence type="predicted"/>
<evidence type="ECO:0000256" key="3">
    <source>
        <dbReference type="ARBA" id="ARBA00001941"/>
    </source>
</evidence>
<comment type="caution">
    <text evidence="9">The sequence shown here is derived from an EMBL/GenBank/DDBJ whole genome shotgun (WGS) entry which is preliminary data.</text>
</comment>
<dbReference type="Proteomes" id="UP000886742">
    <property type="component" value="Unassembled WGS sequence"/>
</dbReference>
<dbReference type="AlphaFoldDB" id="A0A9D1FG02"/>
<dbReference type="InterPro" id="IPR006674">
    <property type="entry name" value="HD_domain"/>
</dbReference>
<evidence type="ECO:0000256" key="5">
    <source>
        <dbReference type="ARBA" id="ARBA00012964"/>
    </source>
</evidence>
<organism evidence="9 10">
    <name type="scientific">Candidatus Enterousia intestinigallinarum</name>
    <dbReference type="NCBI Taxonomy" id="2840790"/>
    <lineage>
        <taxon>Bacteria</taxon>
        <taxon>Pseudomonadati</taxon>
        <taxon>Pseudomonadota</taxon>
        <taxon>Alphaproteobacteria</taxon>
        <taxon>Candidatus Enterousia</taxon>
    </lineage>
</organism>
<evidence type="ECO:0000313" key="10">
    <source>
        <dbReference type="Proteomes" id="UP000886742"/>
    </source>
</evidence>
<accession>A0A9D1FG02</accession>
<protein>
    <recommendedName>
        <fullName evidence="5">5'-deoxynucleotidase</fullName>
        <ecNumber evidence="5">3.1.3.89</ecNumber>
    </recommendedName>
</protein>
<comment type="cofactor">
    <cofactor evidence="3">
        <name>Co(2+)</name>
        <dbReference type="ChEBI" id="CHEBI:48828"/>
    </cofactor>
</comment>
<dbReference type="PANTHER" id="PTHR11845:SF13">
    <property type="entry name" value="5'-DEOXYNUCLEOTIDASE HDDC2"/>
    <property type="match status" value="1"/>
</dbReference>
<dbReference type="GO" id="GO:0005737">
    <property type="term" value="C:cytoplasm"/>
    <property type="evidence" value="ECO:0007669"/>
    <property type="project" value="TreeGrafter"/>
</dbReference>
<sequence>MSDNNQQAVASHSWNMAMMAVAMEPYFTRKYDMEKVLKLCVLHDLPEAIAHDVPLHQQDDACRMEKSMQEACAVRKIMDMIQNPDVADCFDEYEKRVSPESKLVKALDRLDTTVQHLCAKDLKYVGEYNDNFYWKLFFSDEFAACFDFEPILKAVFKEIRRRVSDRLKNELGIDSNSFVEVAK</sequence>
<keyword evidence="7" id="KW-0378">Hydrolase</keyword>
<dbReference type="GO" id="GO:0002953">
    <property type="term" value="F:5'-deoxynucleotidase activity"/>
    <property type="evidence" value="ECO:0007669"/>
    <property type="project" value="UniProtKB-EC"/>
</dbReference>
<reference evidence="9" key="1">
    <citation type="submission" date="2020-10" db="EMBL/GenBank/DDBJ databases">
        <authorList>
            <person name="Gilroy R."/>
        </authorList>
    </citation>
    <scope>NUCLEOTIDE SEQUENCE</scope>
    <source>
        <strain evidence="9">ChiGjej3B3-5194</strain>
    </source>
</reference>
<comment type="cofactor">
    <cofactor evidence="2">
        <name>Mn(2+)</name>
        <dbReference type="ChEBI" id="CHEBI:29035"/>
    </cofactor>
</comment>